<dbReference type="InterPro" id="IPR033948">
    <property type="entry name" value="ETF_beta_N"/>
</dbReference>
<evidence type="ECO:0000313" key="4">
    <source>
        <dbReference type="Proteomes" id="UP000232638"/>
    </source>
</evidence>
<dbReference type="InterPro" id="IPR014730">
    <property type="entry name" value="ETF_a/b_N"/>
</dbReference>
<feature type="domain" description="Electron transfer flavoprotein alpha/beta-subunit N-terminal" evidence="2">
    <location>
        <begin position="26"/>
        <end position="211"/>
    </location>
</feature>
<dbReference type="GO" id="GO:0009055">
    <property type="term" value="F:electron transfer activity"/>
    <property type="evidence" value="ECO:0007669"/>
    <property type="project" value="InterPro"/>
</dbReference>
<dbReference type="RefSeq" id="WP_100919547.1">
    <property type="nucleotide sequence ID" value="NZ_CP020370.1"/>
</dbReference>
<dbReference type="Proteomes" id="UP000232638">
    <property type="component" value="Chromosome"/>
</dbReference>
<dbReference type="PANTHER" id="PTHR21294">
    <property type="entry name" value="ELECTRON TRANSFER FLAVOPROTEIN BETA-SUBUNIT"/>
    <property type="match status" value="1"/>
</dbReference>
<dbReference type="PIRSF" id="PIRSF000090">
    <property type="entry name" value="Beta-ETF"/>
    <property type="match status" value="1"/>
</dbReference>
<evidence type="ECO:0000256" key="1">
    <source>
        <dbReference type="ARBA" id="ARBA00022982"/>
    </source>
</evidence>
<keyword evidence="1" id="KW-0249">Electron transport</keyword>
<dbReference type="KEGG" id="tsy:THSYN_13015"/>
<protein>
    <submittedName>
        <fullName evidence="3">Electron transfer flavoprotein subunit beta</fullName>
    </submittedName>
</protein>
<dbReference type="InterPro" id="IPR014729">
    <property type="entry name" value="Rossmann-like_a/b/a_fold"/>
</dbReference>
<keyword evidence="4" id="KW-1185">Reference proteome</keyword>
<dbReference type="OrthoDB" id="9804960at2"/>
<dbReference type="SMART" id="SM00893">
    <property type="entry name" value="ETF"/>
    <property type="match status" value="1"/>
</dbReference>
<dbReference type="Gene3D" id="3.40.50.620">
    <property type="entry name" value="HUPs"/>
    <property type="match status" value="1"/>
</dbReference>
<keyword evidence="1" id="KW-0813">Transport</keyword>
<dbReference type="CDD" id="cd01714">
    <property type="entry name" value="ETF_beta"/>
    <property type="match status" value="1"/>
</dbReference>
<evidence type="ECO:0000313" key="3">
    <source>
        <dbReference type="EMBL" id="AUB81790.1"/>
    </source>
</evidence>
<reference evidence="3 4" key="1">
    <citation type="submission" date="2017-03" db="EMBL/GenBank/DDBJ databases">
        <title>Complete genome sequence of Candidatus 'Thiodictyon syntrophicum' sp. nov. strain Cad16T, a photolithoautotroph purple sulfur bacterium isolated from an alpine meromictic lake.</title>
        <authorList>
            <person name="Luedin S.M."/>
            <person name="Pothier J.F."/>
            <person name="Danza F."/>
            <person name="Storelli N."/>
            <person name="Wittwer M."/>
            <person name="Tonolla M."/>
        </authorList>
    </citation>
    <scope>NUCLEOTIDE SEQUENCE [LARGE SCALE GENOMIC DNA]</scope>
    <source>
        <strain evidence="3 4">Cad16T</strain>
    </source>
</reference>
<name>A0A2K8U874_9GAMM</name>
<proteinExistence type="predicted"/>
<evidence type="ECO:0000259" key="2">
    <source>
        <dbReference type="SMART" id="SM00893"/>
    </source>
</evidence>
<dbReference type="AlphaFoldDB" id="A0A2K8U874"/>
<accession>A0A2K8U874</accession>
<sequence length="296" mass="32373">MSYHSIVMVKQVPDTANISGQVMKPDGTVNRSKLPTIFNPEDRVALELALQLRDRYGGTVRVLTMGPLKASDLLRDCLYMGADEAFLVSDRKFAGADTLATSYVLAEALRKLGPYDIIFAGRQAIDGDTAQVGPQTAEKLGLPQITYAEAILEAQGPRITVKRKVDHGFEILEGTLPLLITVVKDAATPRPFRAKRVMAYKNAHTLLELEKMTEGNSLLYVDQLKEEYVSKGLFIPTLTADELDVDLSRCGLGGSPTKVHKIESVVLGGSAHETIPATRDGMYALIDKLMEDHIFG</sequence>
<organism evidence="3 4">
    <name type="scientific">Candidatus Thiodictyon syntrophicum</name>
    <dbReference type="NCBI Taxonomy" id="1166950"/>
    <lineage>
        <taxon>Bacteria</taxon>
        <taxon>Pseudomonadati</taxon>
        <taxon>Pseudomonadota</taxon>
        <taxon>Gammaproteobacteria</taxon>
        <taxon>Chromatiales</taxon>
        <taxon>Chromatiaceae</taxon>
        <taxon>Thiodictyon</taxon>
    </lineage>
</organism>
<dbReference type="InterPro" id="IPR012255">
    <property type="entry name" value="ETF_b"/>
</dbReference>
<dbReference type="SUPFAM" id="SSF52402">
    <property type="entry name" value="Adenine nucleotide alpha hydrolases-like"/>
    <property type="match status" value="1"/>
</dbReference>
<gene>
    <name evidence="3" type="ORF">THSYN_13015</name>
</gene>
<dbReference type="Pfam" id="PF01012">
    <property type="entry name" value="ETF"/>
    <property type="match status" value="1"/>
</dbReference>
<dbReference type="PANTHER" id="PTHR21294:SF17">
    <property type="entry name" value="PROTEIN FIXA"/>
    <property type="match status" value="1"/>
</dbReference>
<dbReference type="EMBL" id="CP020370">
    <property type="protein sequence ID" value="AUB81790.1"/>
    <property type="molecule type" value="Genomic_DNA"/>
</dbReference>